<evidence type="ECO:0000313" key="3">
    <source>
        <dbReference type="EMBL" id="MBP2322936.1"/>
    </source>
</evidence>
<protein>
    <recommendedName>
        <fullName evidence="2">AAA+ ATPase domain-containing protein</fullName>
    </recommendedName>
</protein>
<keyword evidence="4" id="KW-1185">Reference proteome</keyword>
<name>A0ABS4TET9_9PSEU</name>
<dbReference type="InterPro" id="IPR003593">
    <property type="entry name" value="AAA+_ATPase"/>
</dbReference>
<sequence>MSQQLHVLKTATSTDPVTVMPLRLQFDDADTPIDVLDALSIAPFAGGDLPFARTGNVKRVRKEAALLPANATVIRVAQDNARKAVLATGEGWMLLASRWEEGARVTVTAINDELAERVLAEAIDGAEEPETEDVSVVSMGFWYFDGVSRRRVRDIAAPMWPEIRGNYTAGVATAFDRLLATTADNLAGRLLLLHGPPGTGKTTVLRAIAQSWRKWCQVDCVLDPERLFGDPAYLIEVAIGVSNDDEKPWRLLLLEDCDELIRGEAKASTGQALSRLLNLTDGLLGQGTRTLIGITTNENLARLHPAVTRPGRCLAQVEVGPLTHAEASAWLGDAGVAPGTGATLAELYSIREGTAPVVADTQDQHANLYL</sequence>
<reference evidence="3 4" key="1">
    <citation type="submission" date="2021-03" db="EMBL/GenBank/DDBJ databases">
        <title>Sequencing the genomes of 1000 actinobacteria strains.</title>
        <authorList>
            <person name="Klenk H.-P."/>
        </authorList>
    </citation>
    <scope>NUCLEOTIDE SEQUENCE [LARGE SCALE GENOMIC DNA]</scope>
    <source>
        <strain evidence="3 4">DSM 46670</strain>
    </source>
</reference>
<dbReference type="InterPro" id="IPR045969">
    <property type="entry name" value="DUF5925"/>
</dbReference>
<dbReference type="Pfam" id="PF00004">
    <property type="entry name" value="AAA"/>
    <property type="match status" value="1"/>
</dbReference>
<dbReference type="SMART" id="SM00382">
    <property type="entry name" value="AAA"/>
    <property type="match status" value="1"/>
</dbReference>
<dbReference type="SUPFAM" id="SSF52540">
    <property type="entry name" value="P-loop containing nucleoside triphosphate hydrolases"/>
    <property type="match status" value="1"/>
</dbReference>
<dbReference type="Proteomes" id="UP001519332">
    <property type="component" value="Unassembled WGS sequence"/>
</dbReference>
<evidence type="ECO:0000256" key="1">
    <source>
        <dbReference type="ARBA" id="ARBA00007448"/>
    </source>
</evidence>
<dbReference type="RefSeq" id="WP_307855129.1">
    <property type="nucleotide sequence ID" value="NZ_JAGINW010000001.1"/>
</dbReference>
<dbReference type="Pfam" id="PF19347">
    <property type="entry name" value="DUF5925"/>
    <property type="match status" value="1"/>
</dbReference>
<dbReference type="EMBL" id="JAGINW010000001">
    <property type="protein sequence ID" value="MBP2322936.1"/>
    <property type="molecule type" value="Genomic_DNA"/>
</dbReference>
<dbReference type="InterPro" id="IPR050747">
    <property type="entry name" value="Mitochondrial_chaperone_BCS1"/>
</dbReference>
<dbReference type="Gene3D" id="3.40.50.300">
    <property type="entry name" value="P-loop containing nucleotide triphosphate hydrolases"/>
    <property type="match status" value="1"/>
</dbReference>
<evidence type="ECO:0000313" key="4">
    <source>
        <dbReference type="Proteomes" id="UP001519332"/>
    </source>
</evidence>
<proteinExistence type="inferred from homology"/>
<evidence type="ECO:0000259" key="2">
    <source>
        <dbReference type="SMART" id="SM00382"/>
    </source>
</evidence>
<comment type="caution">
    <text evidence="3">The sequence shown here is derived from an EMBL/GenBank/DDBJ whole genome shotgun (WGS) entry which is preliminary data.</text>
</comment>
<dbReference type="InterPro" id="IPR003959">
    <property type="entry name" value="ATPase_AAA_core"/>
</dbReference>
<comment type="similarity">
    <text evidence="1">Belongs to the AAA ATPase family. BCS1 subfamily.</text>
</comment>
<dbReference type="InterPro" id="IPR027417">
    <property type="entry name" value="P-loop_NTPase"/>
</dbReference>
<gene>
    <name evidence="3" type="ORF">JOF56_003321</name>
</gene>
<organism evidence="3 4">
    <name type="scientific">Kibdelosporangium banguiense</name>
    <dbReference type="NCBI Taxonomy" id="1365924"/>
    <lineage>
        <taxon>Bacteria</taxon>
        <taxon>Bacillati</taxon>
        <taxon>Actinomycetota</taxon>
        <taxon>Actinomycetes</taxon>
        <taxon>Pseudonocardiales</taxon>
        <taxon>Pseudonocardiaceae</taxon>
        <taxon>Kibdelosporangium</taxon>
    </lineage>
</organism>
<accession>A0ABS4TET9</accession>
<dbReference type="PANTHER" id="PTHR23070">
    <property type="entry name" value="BCS1 AAA-TYPE ATPASE"/>
    <property type="match status" value="1"/>
</dbReference>
<feature type="domain" description="AAA+ ATPase" evidence="2">
    <location>
        <begin position="187"/>
        <end position="323"/>
    </location>
</feature>